<evidence type="ECO:0000313" key="9">
    <source>
        <dbReference type="EMBL" id="KAK2962442.1"/>
    </source>
</evidence>
<keyword evidence="10" id="KW-1185">Reference proteome</keyword>
<organism evidence="9 10">
    <name type="scientific">Blattamonas nauphoetae</name>
    <dbReference type="NCBI Taxonomy" id="2049346"/>
    <lineage>
        <taxon>Eukaryota</taxon>
        <taxon>Metamonada</taxon>
        <taxon>Preaxostyla</taxon>
        <taxon>Oxymonadida</taxon>
        <taxon>Blattamonas</taxon>
    </lineage>
</organism>
<dbReference type="InterPro" id="IPR041470">
    <property type="entry name" value="GCP_N"/>
</dbReference>
<evidence type="ECO:0000256" key="1">
    <source>
        <dbReference type="ARBA" id="ARBA00004245"/>
    </source>
</evidence>
<evidence type="ECO:0000313" key="10">
    <source>
        <dbReference type="Proteomes" id="UP001281761"/>
    </source>
</evidence>
<evidence type="ECO:0000256" key="5">
    <source>
        <dbReference type="ARBA" id="ARBA00023212"/>
    </source>
</evidence>
<evidence type="ECO:0000256" key="4">
    <source>
        <dbReference type="ARBA" id="ARBA00022701"/>
    </source>
</evidence>
<comment type="subcellular location">
    <subcellularLocation>
        <location evidence="1">Cytoplasm</location>
        <location evidence="1">Cytoskeleton</location>
    </subcellularLocation>
</comment>
<sequence length="771" mass="88103">MTIRPVKPPPAADISQVMFSVDISDITLLRDCIRSFQAFEGTYVKLDPTGEQFILDPSRTFRPDVQALMHRLLQFGTLHHQIRKNIKTNLDKRTTGSTQRQFYTAILQELLLFSTLISHLDSQIPTGSQTIKQIEDEELLPSLVQSHSASHLHSAEPIQGSLSSQVFTNIPPSHVYPRQSLILPSSIDEPANTPTQAGPADPFPADLSHTLNSTINTSASESAVFLTSLTLRRLIVYMSEPTDKIILLWNILRKTRGMRGGQLLSKINSEAQYGSPLMKKIYTNLLHETSAPLYQFISRWIQSGELSDPHREFFVDEHEVGPTCQNGNERWKDRFVLRREMVPSFITEETALNILLIGKSLVFLREECNQLAPFINHLRFLTDETLSFEQRFAKMADCVNRHLRLFIIQRSSFTRDVTAMKDFVLLARGDFTLFMMDRLWGSIARQAMTAASSAGSVEMSHAQTQNQIMSLFNPSMHRDTDDFAKPEQLDVRLIENTQTGLVQDRQHVHIPRVFVLSYNVVGPSRTIITQQMVRMHEQAFDFLWSVKRANYNLSTLRKKLTMIEHMISGPQHHESRKGLVKYCNTIRARMMGFINDLENYFDFEVLETSWKHFSEDLKKTTSLDDITDAFSTYITTILEKIKMGSVNERTETPLYRQIVSILTIVFRFDDVINTIFMGLYAELNKKRELVKAAEDNQSKQEWGMDSDRDELSRPSQPFAPGITNTLEGINREFEAALRNLQNIANGLIETRDQIVSVIPTFLRDNCKGSTG</sequence>
<dbReference type="InterPro" id="IPR042241">
    <property type="entry name" value="GCP_C_sf"/>
</dbReference>
<protein>
    <submittedName>
        <fullName evidence="9">Gamma-tubulin complex component 3</fullName>
    </submittedName>
</protein>
<feature type="domain" description="Gamma tubulin complex component protein N-terminal" evidence="8">
    <location>
        <begin position="29"/>
        <end position="135"/>
    </location>
</feature>
<keyword evidence="3" id="KW-0963">Cytoplasm</keyword>
<dbReference type="PANTHER" id="PTHR19302:SF14">
    <property type="entry name" value="GAMMA-TUBULIN COMPLEX COMPONENT 3"/>
    <property type="match status" value="1"/>
</dbReference>
<evidence type="ECO:0000256" key="6">
    <source>
        <dbReference type="SAM" id="MobiDB-lite"/>
    </source>
</evidence>
<dbReference type="Pfam" id="PF17681">
    <property type="entry name" value="GCP_N_terminal"/>
    <property type="match status" value="2"/>
</dbReference>
<comment type="similarity">
    <text evidence="2">Belongs to the TUBGCP family.</text>
</comment>
<dbReference type="PANTHER" id="PTHR19302">
    <property type="entry name" value="GAMMA TUBULIN COMPLEX PROTEIN"/>
    <property type="match status" value="1"/>
</dbReference>
<name>A0ABQ9YF96_9EUKA</name>
<feature type="domain" description="Gamma tubulin complex component protein N-terminal" evidence="8">
    <location>
        <begin position="215"/>
        <end position="403"/>
    </location>
</feature>
<evidence type="ECO:0000259" key="7">
    <source>
        <dbReference type="Pfam" id="PF04130"/>
    </source>
</evidence>
<feature type="region of interest" description="Disordered" evidence="6">
    <location>
        <begin position="694"/>
        <end position="719"/>
    </location>
</feature>
<evidence type="ECO:0000259" key="8">
    <source>
        <dbReference type="Pfam" id="PF17681"/>
    </source>
</evidence>
<evidence type="ECO:0000256" key="2">
    <source>
        <dbReference type="ARBA" id="ARBA00010337"/>
    </source>
</evidence>
<accession>A0ABQ9YF96</accession>
<dbReference type="Proteomes" id="UP001281761">
    <property type="component" value="Unassembled WGS sequence"/>
</dbReference>
<keyword evidence="4" id="KW-0493">Microtubule</keyword>
<comment type="caution">
    <text evidence="9">The sequence shown here is derived from an EMBL/GenBank/DDBJ whole genome shotgun (WGS) entry which is preliminary data.</text>
</comment>
<reference evidence="9 10" key="1">
    <citation type="journal article" date="2022" name="bioRxiv">
        <title>Genomics of Preaxostyla Flagellates Illuminates Evolutionary Transitions and the Path Towards Mitochondrial Loss.</title>
        <authorList>
            <person name="Novak L.V.F."/>
            <person name="Treitli S.C."/>
            <person name="Pyrih J."/>
            <person name="Halakuc P."/>
            <person name="Pipaliya S.V."/>
            <person name="Vacek V."/>
            <person name="Brzon O."/>
            <person name="Soukal P."/>
            <person name="Eme L."/>
            <person name="Dacks J.B."/>
            <person name="Karnkowska A."/>
            <person name="Elias M."/>
            <person name="Hampl V."/>
        </authorList>
    </citation>
    <scope>NUCLEOTIDE SEQUENCE [LARGE SCALE GENOMIC DNA]</scope>
    <source>
        <strain evidence="9">NAU3</strain>
        <tissue evidence="9">Gut</tissue>
    </source>
</reference>
<gene>
    <name evidence="9" type="ORF">BLNAU_2685</name>
</gene>
<dbReference type="Pfam" id="PF04130">
    <property type="entry name" value="GCP_C_terminal"/>
    <property type="match status" value="1"/>
</dbReference>
<feature type="domain" description="Gamma tubulin complex component C-terminal" evidence="7">
    <location>
        <begin position="418"/>
        <end position="747"/>
    </location>
</feature>
<keyword evidence="5" id="KW-0206">Cytoskeleton</keyword>
<feature type="region of interest" description="Disordered" evidence="6">
    <location>
        <begin position="185"/>
        <end position="208"/>
    </location>
</feature>
<dbReference type="InterPro" id="IPR007259">
    <property type="entry name" value="GCP"/>
</dbReference>
<proteinExistence type="inferred from homology"/>
<evidence type="ECO:0000256" key="3">
    <source>
        <dbReference type="ARBA" id="ARBA00022490"/>
    </source>
</evidence>
<dbReference type="InterPro" id="IPR040457">
    <property type="entry name" value="GCP_C"/>
</dbReference>
<dbReference type="Gene3D" id="1.20.120.1900">
    <property type="entry name" value="Gamma-tubulin complex, C-terminal domain"/>
    <property type="match status" value="1"/>
</dbReference>
<dbReference type="EMBL" id="JARBJD010000011">
    <property type="protein sequence ID" value="KAK2962442.1"/>
    <property type="molecule type" value="Genomic_DNA"/>
</dbReference>